<reference evidence="5" key="2">
    <citation type="submission" date="2022-05" db="EMBL/GenBank/DDBJ databases">
        <authorList>
            <person name="Kunte H.-J."/>
        </authorList>
    </citation>
    <scope>NUCLEOTIDE SEQUENCE</scope>
    <source>
        <strain evidence="5">G5</strain>
    </source>
</reference>
<dbReference type="InterPro" id="IPR051620">
    <property type="entry name" value="ORF904-like_C"/>
</dbReference>
<proteinExistence type="predicted"/>
<keyword evidence="1" id="KW-0547">Nucleotide-binding</keyword>
<accession>A0AAE9I216</accession>
<dbReference type="SMART" id="SM00885">
    <property type="entry name" value="D5_N"/>
    <property type="match status" value="1"/>
</dbReference>
<dbReference type="Gene3D" id="3.40.50.300">
    <property type="entry name" value="P-loop containing nucleotide triphosphate hydrolases"/>
    <property type="match status" value="1"/>
</dbReference>
<dbReference type="NCBIfam" id="TIGR01613">
    <property type="entry name" value="primase_Cterm"/>
    <property type="match status" value="1"/>
</dbReference>
<feature type="domain" description="SF3 helicase" evidence="4">
    <location>
        <begin position="146"/>
        <end position="300"/>
    </location>
</feature>
<gene>
    <name evidence="5" type="ORF">M5D45_04270</name>
</gene>
<sequence>MPKFSQVPQQAIAQALLDATYRDGYACVGKLFYAYKGGFYRLVSDEELMQGLLQSFGPRMRISEALQVVKYIKLWARQEPGFLAPSRRLVCFNNGTLDVATGELGPHSPDHHLVSRINADYMPTAACPRFLRFLEEVFRNDEDREQRIRFLRQWMGYLLIPDTSLQKMLFLLGRGANGKSVLCKVIEAMLGRENVSHTMLNRLVRPTVRVELAGKLANISPDLPVQALTADGYLKAIVAGDSVEAERKYSDSCTITPFCRLMVATNSMPDTPDRSDGFFRRVIILKFNRQFSEEEQEAGLLEALRAEMEGIIVWAMAGLREVLAAGEFTIPPSSAQVLGDYRCEANPVQQFAEECLVGAASGGGMPAKDLFAVYSRWCAAHGHAHRTSIGFGRALSNLGFQSRKSSYTVWLVSLSPGARAYQAS</sequence>
<keyword evidence="3" id="KW-0067">ATP-binding</keyword>
<protein>
    <submittedName>
        <fullName evidence="5">Phage/plasmid primase, P4 family</fullName>
    </submittedName>
</protein>
<reference evidence="5" key="1">
    <citation type="journal article" date="2022" name="Microbiol. Resour. Announc.">
        <title>Genome Sequence of Cupriavidus campinensis Strain G5, a Member of a Bacterial Consortium Capable of Polyethylene Degradation.</title>
        <authorList>
            <person name="Schneider B."/>
            <person name="Pfeiffer F."/>
            <person name="Dyall-Smith M."/>
            <person name="Kunte H.J."/>
        </authorList>
    </citation>
    <scope>NUCLEOTIDE SEQUENCE</scope>
    <source>
        <strain evidence="5">G5</strain>
    </source>
</reference>
<dbReference type="InterPro" id="IPR027417">
    <property type="entry name" value="P-loop_NTPase"/>
</dbReference>
<dbReference type="EMBL" id="CP097330">
    <property type="protein sequence ID" value="URF05060.1"/>
    <property type="molecule type" value="Genomic_DNA"/>
</dbReference>
<dbReference type="InterPro" id="IPR006500">
    <property type="entry name" value="Helicase_put_C_phage/plasmid"/>
</dbReference>
<dbReference type="RefSeq" id="WP_250025133.1">
    <property type="nucleotide sequence ID" value="NZ_CP097330.1"/>
</dbReference>
<dbReference type="InterPro" id="IPR045455">
    <property type="entry name" value="NrS-1_pol-like_helicase"/>
</dbReference>
<dbReference type="PANTHER" id="PTHR35372:SF2">
    <property type="entry name" value="SF3 HELICASE DOMAIN-CONTAINING PROTEIN"/>
    <property type="match status" value="1"/>
</dbReference>
<dbReference type="PROSITE" id="PS51206">
    <property type="entry name" value="SF3_HELICASE_1"/>
    <property type="match status" value="1"/>
</dbReference>
<evidence type="ECO:0000259" key="4">
    <source>
        <dbReference type="PROSITE" id="PS51206"/>
    </source>
</evidence>
<evidence type="ECO:0000313" key="6">
    <source>
        <dbReference type="Proteomes" id="UP001056132"/>
    </source>
</evidence>
<dbReference type="InterPro" id="IPR014015">
    <property type="entry name" value="Helicase_SF3_DNA-vir"/>
</dbReference>
<evidence type="ECO:0000256" key="3">
    <source>
        <dbReference type="ARBA" id="ARBA00022840"/>
    </source>
</evidence>
<dbReference type="InterPro" id="IPR014818">
    <property type="entry name" value="Phage/plasmid_primase_P4_C"/>
</dbReference>
<evidence type="ECO:0000256" key="1">
    <source>
        <dbReference type="ARBA" id="ARBA00022741"/>
    </source>
</evidence>
<dbReference type="KEGG" id="ccam:M5D45_04270"/>
<name>A0AAE9I216_9BURK</name>
<keyword evidence="2" id="KW-0378">Hydrolase</keyword>
<evidence type="ECO:0000256" key="2">
    <source>
        <dbReference type="ARBA" id="ARBA00022801"/>
    </source>
</evidence>
<dbReference type="AlphaFoldDB" id="A0AAE9I216"/>
<organism evidence="5 6">
    <name type="scientific">Cupriavidus campinensis</name>
    <dbReference type="NCBI Taxonomy" id="151783"/>
    <lineage>
        <taxon>Bacteria</taxon>
        <taxon>Pseudomonadati</taxon>
        <taxon>Pseudomonadota</taxon>
        <taxon>Betaproteobacteria</taxon>
        <taxon>Burkholderiales</taxon>
        <taxon>Burkholderiaceae</taxon>
        <taxon>Cupriavidus</taxon>
    </lineage>
</organism>
<evidence type="ECO:0000313" key="5">
    <source>
        <dbReference type="EMBL" id="URF05060.1"/>
    </source>
</evidence>
<dbReference type="Pfam" id="PF19263">
    <property type="entry name" value="DUF5906"/>
    <property type="match status" value="1"/>
</dbReference>
<dbReference type="Proteomes" id="UP001056132">
    <property type="component" value="Chromosome 1"/>
</dbReference>
<dbReference type="Pfam" id="PF08706">
    <property type="entry name" value="D5_N"/>
    <property type="match status" value="1"/>
</dbReference>
<dbReference type="GO" id="GO:0005524">
    <property type="term" value="F:ATP binding"/>
    <property type="evidence" value="ECO:0007669"/>
    <property type="project" value="UniProtKB-KW"/>
</dbReference>
<dbReference type="SUPFAM" id="SSF52540">
    <property type="entry name" value="P-loop containing nucleoside triphosphate hydrolases"/>
    <property type="match status" value="1"/>
</dbReference>
<dbReference type="PANTHER" id="PTHR35372">
    <property type="entry name" value="ATP BINDING PROTEIN-RELATED"/>
    <property type="match status" value="1"/>
</dbReference>
<dbReference type="GO" id="GO:0004386">
    <property type="term" value="F:helicase activity"/>
    <property type="evidence" value="ECO:0007669"/>
    <property type="project" value="UniProtKB-KW"/>
</dbReference>
<dbReference type="GO" id="GO:0016787">
    <property type="term" value="F:hydrolase activity"/>
    <property type="evidence" value="ECO:0007669"/>
    <property type="project" value="UniProtKB-KW"/>
</dbReference>